<comment type="similarity">
    <text evidence="3">Belongs to the DegT/DnrJ/EryC1 family.</text>
</comment>
<dbReference type="GO" id="GO:0008483">
    <property type="term" value="F:transaminase activity"/>
    <property type="evidence" value="ECO:0007669"/>
    <property type="project" value="UniProtKB-KW"/>
</dbReference>
<feature type="active site" description="Proton acceptor" evidence="1">
    <location>
        <position position="190"/>
    </location>
</feature>
<reference evidence="4" key="1">
    <citation type="journal article" date="2020" name="mSystems">
        <title>Genome- and Community-Level Interaction Insights into Carbon Utilization and Element Cycling Functions of Hydrothermarchaeota in Hydrothermal Sediment.</title>
        <authorList>
            <person name="Zhou Z."/>
            <person name="Liu Y."/>
            <person name="Xu W."/>
            <person name="Pan J."/>
            <person name="Luo Z.H."/>
            <person name="Li M."/>
        </authorList>
    </citation>
    <scope>NUCLEOTIDE SEQUENCE [LARGE SCALE GENOMIC DNA]</scope>
    <source>
        <strain evidence="4">SpSt-488</strain>
    </source>
</reference>
<keyword evidence="4" id="KW-0808">Transferase</keyword>
<sequence length="370" mass="40389">MLDLRREYQHMKDAIDARIAAALDHQTWIMGPEVKELEKRVAGFIGTAHAVGCASGTDALVLALRALCLKLRGEEFFNREDEVITTAFTFAATGDAIIRAGATPVFVDIDPTTFNIDPGKVAAAFTPRTVGIVPVHLYGRACPMPELKALADRQRLFIVEDCAQSFGAEVGGRRCGDWGDAGAFSFFPSKNLGGFGDGGMVTTGDRELAGFVDVLRRHGGRDKYNVELLGYNSRLDTLQAAVLLAKFDYIEDFNRRRQAIARRYTEELTGVRGITAPPVVADSSHVFHQFTIRHPDRDRLAAALGSRGIATMVYYPVPLHGMKVFSERCLPGGPLTESERAAAQVLSLPVEPLLEPDEIDRVVAAVRECA</sequence>
<keyword evidence="2 3" id="KW-0663">Pyridoxal phosphate</keyword>
<dbReference type="GO" id="GO:0000271">
    <property type="term" value="P:polysaccharide biosynthetic process"/>
    <property type="evidence" value="ECO:0007669"/>
    <property type="project" value="TreeGrafter"/>
</dbReference>
<dbReference type="InterPro" id="IPR015422">
    <property type="entry name" value="PyrdxlP-dep_Trfase_small"/>
</dbReference>
<dbReference type="Gene3D" id="3.90.1150.10">
    <property type="entry name" value="Aspartate Aminotransferase, domain 1"/>
    <property type="match status" value="1"/>
</dbReference>
<dbReference type="PANTHER" id="PTHR30244">
    <property type="entry name" value="TRANSAMINASE"/>
    <property type="match status" value="1"/>
</dbReference>
<feature type="modified residue" description="N6-(pyridoxal phosphate)lysine" evidence="2">
    <location>
        <position position="190"/>
    </location>
</feature>
<dbReference type="InterPro" id="IPR015424">
    <property type="entry name" value="PyrdxlP-dep_Trfase"/>
</dbReference>
<accession>A0A7C4CAY2</accession>
<name>A0A7C4CAY2_UNCW3</name>
<dbReference type="Pfam" id="PF01041">
    <property type="entry name" value="DegT_DnrJ_EryC1"/>
    <property type="match status" value="1"/>
</dbReference>
<dbReference type="GO" id="GO:0030170">
    <property type="term" value="F:pyridoxal phosphate binding"/>
    <property type="evidence" value="ECO:0007669"/>
    <property type="project" value="TreeGrafter"/>
</dbReference>
<dbReference type="AlphaFoldDB" id="A0A7C4CAY2"/>
<evidence type="ECO:0000256" key="1">
    <source>
        <dbReference type="PIRSR" id="PIRSR000390-1"/>
    </source>
</evidence>
<dbReference type="PIRSF" id="PIRSF000390">
    <property type="entry name" value="PLP_StrS"/>
    <property type="match status" value="1"/>
</dbReference>
<evidence type="ECO:0000256" key="3">
    <source>
        <dbReference type="RuleBase" id="RU004508"/>
    </source>
</evidence>
<dbReference type="Gene3D" id="3.40.640.10">
    <property type="entry name" value="Type I PLP-dependent aspartate aminotransferase-like (Major domain)"/>
    <property type="match status" value="1"/>
</dbReference>
<dbReference type="CDD" id="cd00616">
    <property type="entry name" value="AHBA_syn"/>
    <property type="match status" value="1"/>
</dbReference>
<dbReference type="SUPFAM" id="SSF53383">
    <property type="entry name" value="PLP-dependent transferases"/>
    <property type="match status" value="1"/>
</dbReference>
<dbReference type="PANTHER" id="PTHR30244:SF42">
    <property type="entry name" value="UDP-2-ACETAMIDO-2-DEOXY-3-OXO-D-GLUCURONATE AMINOTRANSFERASE"/>
    <property type="match status" value="1"/>
</dbReference>
<dbReference type="InterPro" id="IPR015421">
    <property type="entry name" value="PyrdxlP-dep_Trfase_major"/>
</dbReference>
<proteinExistence type="inferred from homology"/>
<evidence type="ECO:0000313" key="4">
    <source>
        <dbReference type="EMBL" id="HGK28186.1"/>
    </source>
</evidence>
<gene>
    <name evidence="4" type="ORF">ENS41_04450</name>
</gene>
<evidence type="ECO:0000256" key="2">
    <source>
        <dbReference type="PIRSR" id="PIRSR000390-2"/>
    </source>
</evidence>
<organism evidence="4">
    <name type="scientific">candidate division WOR-3 bacterium</name>
    <dbReference type="NCBI Taxonomy" id="2052148"/>
    <lineage>
        <taxon>Bacteria</taxon>
        <taxon>Bacteria division WOR-3</taxon>
    </lineage>
</organism>
<dbReference type="InterPro" id="IPR000653">
    <property type="entry name" value="DegT/StrS_aminotransferase"/>
</dbReference>
<protein>
    <submittedName>
        <fullName evidence="4">DegT/DnrJ/EryC1/StrS family aminotransferase</fullName>
    </submittedName>
</protein>
<comment type="caution">
    <text evidence="4">The sequence shown here is derived from an EMBL/GenBank/DDBJ whole genome shotgun (WGS) entry which is preliminary data.</text>
</comment>
<keyword evidence="4" id="KW-0032">Aminotransferase</keyword>
<dbReference type="EMBL" id="DSUT01000091">
    <property type="protein sequence ID" value="HGK28186.1"/>
    <property type="molecule type" value="Genomic_DNA"/>
</dbReference>